<evidence type="ECO:0000313" key="1">
    <source>
        <dbReference type="EMBL" id="QIM17493.1"/>
    </source>
</evidence>
<dbReference type="EMBL" id="CP049933">
    <property type="protein sequence ID" value="QIM17493.1"/>
    <property type="molecule type" value="Genomic_DNA"/>
</dbReference>
<evidence type="ECO:0000313" key="2">
    <source>
        <dbReference type="Proteomes" id="UP000503441"/>
    </source>
</evidence>
<protein>
    <recommendedName>
        <fullName evidence="3">Secreted protein</fullName>
    </recommendedName>
</protein>
<reference evidence="1 2" key="1">
    <citation type="submission" date="2020-03" db="EMBL/GenBank/DDBJ databases">
        <title>Leucobacter sp. nov., isolated from beetles.</title>
        <authorList>
            <person name="Hyun D.-W."/>
            <person name="Bae J.-W."/>
        </authorList>
    </citation>
    <scope>NUCLEOTIDE SEQUENCE [LARGE SCALE GENOMIC DNA]</scope>
    <source>
        <strain evidence="1 2">HDW9A</strain>
    </source>
</reference>
<keyword evidence="2" id="KW-1185">Reference proteome</keyword>
<dbReference type="Proteomes" id="UP000503441">
    <property type="component" value="Chromosome"/>
</dbReference>
<dbReference type="RefSeq" id="WP_166328086.1">
    <property type="nucleotide sequence ID" value="NZ_CP049933.1"/>
</dbReference>
<gene>
    <name evidence="1" type="ORF">G7066_13750</name>
</gene>
<accession>A0ABX6JTD2</accession>
<sequence length="66" mass="6998">MLGALTVCLVLLGMLNTDLTEAVIEAIDLPCNVASSTYSGVRSTAALGTVRVHLRCAAFCRMTNIR</sequence>
<organism evidence="1 2">
    <name type="scientific">Leucobacter coleopterorum</name>
    <dbReference type="NCBI Taxonomy" id="2714933"/>
    <lineage>
        <taxon>Bacteria</taxon>
        <taxon>Bacillati</taxon>
        <taxon>Actinomycetota</taxon>
        <taxon>Actinomycetes</taxon>
        <taxon>Micrococcales</taxon>
        <taxon>Microbacteriaceae</taxon>
        <taxon>Leucobacter</taxon>
    </lineage>
</organism>
<evidence type="ECO:0008006" key="3">
    <source>
        <dbReference type="Google" id="ProtNLM"/>
    </source>
</evidence>
<proteinExistence type="predicted"/>
<name>A0ABX6JTD2_9MICO</name>